<organism evidence="1 2">
    <name type="scientific">Porphyromonas somerae</name>
    <dbReference type="NCBI Taxonomy" id="322095"/>
    <lineage>
        <taxon>Bacteria</taxon>
        <taxon>Pseudomonadati</taxon>
        <taxon>Bacteroidota</taxon>
        <taxon>Bacteroidia</taxon>
        <taxon>Bacteroidales</taxon>
        <taxon>Porphyromonadaceae</taxon>
        <taxon>Porphyromonas</taxon>
    </lineage>
</organism>
<comment type="caution">
    <text evidence="1">The sequence shown here is derived from an EMBL/GenBank/DDBJ whole genome shotgun (WGS) entry which is preliminary data.</text>
</comment>
<sequence length="42" mass="4959">MPWSLFMDLLKEGSEGGRLRLSHRPMIQTYIGRCSDLYWSAR</sequence>
<dbReference type="PATRIC" id="fig|322095.3.peg.2175"/>
<dbReference type="Proteomes" id="UP000070224">
    <property type="component" value="Unassembled WGS sequence"/>
</dbReference>
<protein>
    <submittedName>
        <fullName evidence="1">Uncharacterized protein</fullName>
    </submittedName>
</protein>
<gene>
    <name evidence="1" type="ORF">HMPREF3185_02196</name>
</gene>
<keyword evidence="2" id="KW-1185">Reference proteome</keyword>
<dbReference type="AlphaFoldDB" id="A0A134AYX8"/>
<reference evidence="2" key="1">
    <citation type="submission" date="2016-01" db="EMBL/GenBank/DDBJ databases">
        <authorList>
            <person name="Mitreva M."/>
            <person name="Pepin K.H."/>
            <person name="Mihindukulasuriya K.A."/>
            <person name="Fulton R."/>
            <person name="Fronick C."/>
            <person name="O'Laughlin M."/>
            <person name="Miner T."/>
            <person name="Herter B."/>
            <person name="Rosa B.A."/>
            <person name="Cordes M."/>
            <person name="Tomlinson C."/>
            <person name="Wollam A."/>
            <person name="Palsikar V.B."/>
            <person name="Mardis E.R."/>
            <person name="Wilson R.K."/>
        </authorList>
    </citation>
    <scope>NUCLEOTIDE SEQUENCE [LARGE SCALE GENOMIC DNA]</scope>
    <source>
        <strain evidence="2">KA00683</strain>
    </source>
</reference>
<dbReference type="EMBL" id="LSDK01000152">
    <property type="protein sequence ID" value="KXB72881.1"/>
    <property type="molecule type" value="Genomic_DNA"/>
</dbReference>
<evidence type="ECO:0000313" key="2">
    <source>
        <dbReference type="Proteomes" id="UP000070224"/>
    </source>
</evidence>
<name>A0A134AYX8_9PORP</name>
<proteinExistence type="predicted"/>
<evidence type="ECO:0000313" key="1">
    <source>
        <dbReference type="EMBL" id="KXB72881.1"/>
    </source>
</evidence>
<accession>A0A134AYX8</accession>